<proteinExistence type="predicted"/>
<organism evidence="1 2">
    <name type="scientific">Pseudorhodoplanes sinuspersici</name>
    <dbReference type="NCBI Taxonomy" id="1235591"/>
    <lineage>
        <taxon>Bacteria</taxon>
        <taxon>Pseudomonadati</taxon>
        <taxon>Pseudomonadota</taxon>
        <taxon>Alphaproteobacteria</taxon>
        <taxon>Hyphomicrobiales</taxon>
        <taxon>Pseudorhodoplanes</taxon>
    </lineage>
</organism>
<reference evidence="1 2" key="1">
    <citation type="submission" date="2017-05" db="EMBL/GenBank/DDBJ databases">
        <title>Full genome sequence of Pseudorhodoplanes sinuspersici.</title>
        <authorList>
            <person name="Dastgheib S.M.M."/>
            <person name="Shavandi M."/>
            <person name="Tirandaz H."/>
        </authorList>
    </citation>
    <scope>NUCLEOTIDE SEQUENCE [LARGE SCALE GENOMIC DNA]</scope>
    <source>
        <strain evidence="1 2">RIPI110</strain>
    </source>
</reference>
<dbReference type="Gene3D" id="3.10.180.10">
    <property type="entry name" value="2,3-Dihydroxybiphenyl 1,2-Dioxygenase, domain 1"/>
    <property type="match status" value="1"/>
</dbReference>
<gene>
    <name evidence="1" type="ORF">CAK95_11180</name>
</gene>
<name>A0A1W6ZS55_9HYPH</name>
<dbReference type="InterPro" id="IPR004360">
    <property type="entry name" value="Glyas_Fos-R_dOase_dom"/>
</dbReference>
<dbReference type="PANTHER" id="PTHR36503">
    <property type="entry name" value="BLR2520 PROTEIN"/>
    <property type="match status" value="1"/>
</dbReference>
<dbReference type="EMBL" id="CP021112">
    <property type="protein sequence ID" value="ARP99584.1"/>
    <property type="molecule type" value="Genomic_DNA"/>
</dbReference>
<dbReference type="InterPro" id="IPR029068">
    <property type="entry name" value="Glyas_Bleomycin-R_OHBP_Dase"/>
</dbReference>
<dbReference type="PANTHER" id="PTHR36503:SF1">
    <property type="entry name" value="BLR2520 PROTEIN"/>
    <property type="match status" value="1"/>
</dbReference>
<dbReference type="RefSeq" id="WP_086087993.1">
    <property type="nucleotide sequence ID" value="NZ_CP021112.1"/>
</dbReference>
<dbReference type="SUPFAM" id="SSF54593">
    <property type="entry name" value="Glyoxalase/Bleomycin resistance protein/Dihydroxybiphenyl dioxygenase"/>
    <property type="match status" value="1"/>
</dbReference>
<accession>A0A1W6ZS55</accession>
<dbReference type="KEGG" id="psin:CAK95_11180"/>
<dbReference type="PROSITE" id="PS51819">
    <property type="entry name" value="VOC"/>
    <property type="match status" value="1"/>
</dbReference>
<dbReference type="Pfam" id="PF00903">
    <property type="entry name" value="Glyoxalase"/>
    <property type="match status" value="1"/>
</dbReference>
<sequence>MPHAHISLITLGVSDVVRAARFYEALGFRRKMRGAPESEVAFFDAGTVALALYVVSGIARDAGFPENTRPPAFRASSVAWNCESPADVDAVMALAIRAGGTELVPAKKAVWGGYHGHFADPDGNIWEVAHNPQFPLSPDGRPILPD</sequence>
<evidence type="ECO:0000313" key="1">
    <source>
        <dbReference type="EMBL" id="ARP99584.1"/>
    </source>
</evidence>
<dbReference type="InterPro" id="IPR037523">
    <property type="entry name" value="VOC_core"/>
</dbReference>
<dbReference type="Proteomes" id="UP000194137">
    <property type="component" value="Chromosome"/>
</dbReference>
<dbReference type="STRING" id="1235591.CAK95_11180"/>
<protein>
    <submittedName>
        <fullName evidence="1">Uncharacterized protein</fullName>
    </submittedName>
</protein>
<keyword evidence="2" id="KW-1185">Reference proteome</keyword>
<evidence type="ECO:0000313" key="2">
    <source>
        <dbReference type="Proteomes" id="UP000194137"/>
    </source>
</evidence>
<dbReference type="OrthoDB" id="9798430at2"/>
<dbReference type="AlphaFoldDB" id="A0A1W6ZS55"/>